<evidence type="ECO:0000313" key="2">
    <source>
        <dbReference type="EMBL" id="MBB2890841.1"/>
    </source>
</evidence>
<dbReference type="AlphaFoldDB" id="A0A839N7X1"/>
<keyword evidence="3" id="KW-1185">Reference proteome</keyword>
<dbReference type="Proteomes" id="UP000559182">
    <property type="component" value="Unassembled WGS sequence"/>
</dbReference>
<name>A0A839N7X1_9MICO</name>
<feature type="chain" id="PRO_5038798366" description="DUF3515 family protein" evidence="1">
    <location>
        <begin position="23"/>
        <end position="151"/>
    </location>
</feature>
<keyword evidence="1" id="KW-0732">Signal</keyword>
<sequence>MRRPVTCTACALTLLAALTACGDDTVKASPADHAADPLCTKVSRHWPKTVANQGAREVSTDSPTVHAWGDPAIIARCGVTSPGPTTASCVTVDGIDWVGTKLSDGASYVTFGRSPAIEVLVPTKYNALPPLGAFTAAAKQVPQGTHRCIGS</sequence>
<proteinExistence type="predicted"/>
<dbReference type="InterPro" id="IPR021903">
    <property type="entry name" value="DUF3515"/>
</dbReference>
<dbReference type="Pfam" id="PF12028">
    <property type="entry name" value="DUF3515"/>
    <property type="match status" value="1"/>
</dbReference>
<evidence type="ECO:0000313" key="3">
    <source>
        <dbReference type="Proteomes" id="UP000559182"/>
    </source>
</evidence>
<protein>
    <recommendedName>
        <fullName evidence="4">DUF3515 family protein</fullName>
    </recommendedName>
</protein>
<evidence type="ECO:0000256" key="1">
    <source>
        <dbReference type="SAM" id="SignalP"/>
    </source>
</evidence>
<gene>
    <name evidence="2" type="ORF">FHU39_000825</name>
</gene>
<reference evidence="2 3" key="1">
    <citation type="submission" date="2020-08" db="EMBL/GenBank/DDBJ databases">
        <title>Sequencing the genomes of 1000 actinobacteria strains.</title>
        <authorList>
            <person name="Klenk H.-P."/>
        </authorList>
    </citation>
    <scope>NUCLEOTIDE SEQUENCE [LARGE SCALE GENOMIC DNA]</scope>
    <source>
        <strain evidence="2 3">DSM 105369</strain>
    </source>
</reference>
<dbReference type="EMBL" id="JACHVQ010000001">
    <property type="protein sequence ID" value="MBB2890841.1"/>
    <property type="molecule type" value="Genomic_DNA"/>
</dbReference>
<dbReference type="RefSeq" id="WP_246336157.1">
    <property type="nucleotide sequence ID" value="NZ_JACHVQ010000001.1"/>
</dbReference>
<organism evidence="2 3">
    <name type="scientific">Flexivirga oryzae</name>
    <dbReference type="NCBI Taxonomy" id="1794944"/>
    <lineage>
        <taxon>Bacteria</taxon>
        <taxon>Bacillati</taxon>
        <taxon>Actinomycetota</taxon>
        <taxon>Actinomycetes</taxon>
        <taxon>Micrococcales</taxon>
        <taxon>Dermacoccaceae</taxon>
        <taxon>Flexivirga</taxon>
    </lineage>
</organism>
<dbReference type="PROSITE" id="PS51257">
    <property type="entry name" value="PROKAR_LIPOPROTEIN"/>
    <property type="match status" value="1"/>
</dbReference>
<accession>A0A839N7X1</accession>
<feature type="signal peptide" evidence="1">
    <location>
        <begin position="1"/>
        <end position="22"/>
    </location>
</feature>
<evidence type="ECO:0008006" key="4">
    <source>
        <dbReference type="Google" id="ProtNLM"/>
    </source>
</evidence>
<comment type="caution">
    <text evidence="2">The sequence shown here is derived from an EMBL/GenBank/DDBJ whole genome shotgun (WGS) entry which is preliminary data.</text>
</comment>